<evidence type="ECO:0000313" key="3">
    <source>
        <dbReference type="EMBL" id="CED57753.1"/>
    </source>
</evidence>
<feature type="signal peptide" evidence="2">
    <location>
        <begin position="1"/>
        <end position="22"/>
    </location>
</feature>
<keyword evidence="1 2" id="KW-0732">Signal</keyword>
<dbReference type="HOGENOM" id="CLU_081853_0_0_6"/>
<dbReference type="OrthoDB" id="5817226at2"/>
<evidence type="ECO:0000256" key="2">
    <source>
        <dbReference type="SAM" id="SignalP"/>
    </source>
</evidence>
<evidence type="ECO:0000313" key="4">
    <source>
        <dbReference type="Proteomes" id="UP000032427"/>
    </source>
</evidence>
<dbReference type="PANTHER" id="PTHR38105:SF5">
    <property type="entry name" value="OUTER MEMBRANE PROTEIN"/>
    <property type="match status" value="1"/>
</dbReference>
<dbReference type="Pfam" id="PF06178">
    <property type="entry name" value="KdgM"/>
    <property type="match status" value="1"/>
</dbReference>
<accession>A0A090K1Y4</accession>
<dbReference type="GO" id="GO:0015288">
    <property type="term" value="F:porin activity"/>
    <property type="evidence" value="ECO:0007669"/>
    <property type="project" value="TreeGrafter"/>
</dbReference>
<dbReference type="KEGG" id="awd:AWOD_II_1138"/>
<dbReference type="AlphaFoldDB" id="A0A090K1Y4"/>
<dbReference type="STRING" id="80852.AWOD_II_1138"/>
<name>A0A090K1Y4_9GAMM</name>
<sequence length="225" mass="26134">MKKYNKIALAVVSTLFAGSLTAASLDVRQEYKHESESYASRIKIGGSTGNHYFGLEAKQQGQPFSEWESADNEFEYGYRFQVTEHWLIQPSMPITFSSDKVTYKPQVRVQYAFDSGIKAKLRYRHEIRDYTDESGESTEQKSKVTGNLDYNYENLQFGFEANYEKGLDDQVYFNNKDMNWDMNLKIGYKESDWAWRPYVEFGNVSVSSTSDDRQLRSRVGVTYSF</sequence>
<protein>
    <submittedName>
        <fullName evidence="3">Uncharacterized porin</fullName>
    </submittedName>
</protein>
<keyword evidence="4" id="KW-1185">Reference proteome</keyword>
<proteinExistence type="predicted"/>
<dbReference type="GO" id="GO:0015772">
    <property type="term" value="P:oligosaccharide transport"/>
    <property type="evidence" value="ECO:0007669"/>
    <property type="project" value="TreeGrafter"/>
</dbReference>
<gene>
    <name evidence="3" type="ORF">AWOD_II_1138</name>
</gene>
<dbReference type="InterPro" id="IPR053713">
    <property type="entry name" value="Bact_OM_Channel_sf"/>
</dbReference>
<reference evidence="4" key="1">
    <citation type="submission" date="2014-09" db="EMBL/GenBank/DDBJ databases">
        <authorList>
            <person name="Hjerde E."/>
        </authorList>
    </citation>
    <scope>NUCLEOTIDE SEQUENCE [LARGE SCALE GENOMIC DNA]</scope>
    <source>
        <strain evidence="4">06/09/139</strain>
    </source>
</reference>
<dbReference type="InterPro" id="IPR009331">
    <property type="entry name" value="Oligogalacturonate-sp_porin"/>
</dbReference>
<dbReference type="GeneID" id="28543393"/>
<feature type="chain" id="PRO_5001858043" evidence="2">
    <location>
        <begin position="23"/>
        <end position="225"/>
    </location>
</feature>
<dbReference type="Gene3D" id="2.40.160.40">
    <property type="entry name" value="monomeric porin ompg"/>
    <property type="match status" value="1"/>
</dbReference>
<dbReference type="EMBL" id="LN554847">
    <property type="protein sequence ID" value="CED57753.1"/>
    <property type="molecule type" value="Genomic_DNA"/>
</dbReference>
<organism evidence="3 4">
    <name type="scientific">Aliivibrio wodanis</name>
    <dbReference type="NCBI Taxonomy" id="80852"/>
    <lineage>
        <taxon>Bacteria</taxon>
        <taxon>Pseudomonadati</taxon>
        <taxon>Pseudomonadota</taxon>
        <taxon>Gammaproteobacteria</taxon>
        <taxon>Vibrionales</taxon>
        <taxon>Vibrionaceae</taxon>
        <taxon>Aliivibrio</taxon>
    </lineage>
</organism>
<dbReference type="PANTHER" id="PTHR38105">
    <property type="entry name" value="OUTER MEMBRANE PROTEIN-RELATED-RELATED"/>
    <property type="match status" value="1"/>
</dbReference>
<dbReference type="PATRIC" id="fig|80852.17.peg.3943"/>
<dbReference type="Proteomes" id="UP000032427">
    <property type="component" value="Chromosome 2"/>
</dbReference>
<dbReference type="GO" id="GO:0009279">
    <property type="term" value="C:cell outer membrane"/>
    <property type="evidence" value="ECO:0007669"/>
    <property type="project" value="TreeGrafter"/>
</dbReference>
<evidence type="ECO:0000256" key="1">
    <source>
        <dbReference type="ARBA" id="ARBA00022729"/>
    </source>
</evidence>